<evidence type="ECO:0000313" key="7">
    <source>
        <dbReference type="EMBL" id="AKG38443.1"/>
    </source>
</evidence>
<comment type="similarity">
    <text evidence="5">Belongs to the PINc/VapC protein family.</text>
</comment>
<dbReference type="Proteomes" id="UP000067434">
    <property type="component" value="Chromosome"/>
</dbReference>
<evidence type="ECO:0000256" key="2">
    <source>
        <dbReference type="ARBA" id="ARBA00022722"/>
    </source>
</evidence>
<dbReference type="HOGENOM" id="CLU_1902050_0_0_2"/>
<evidence type="ECO:0000256" key="4">
    <source>
        <dbReference type="ARBA" id="ARBA00022801"/>
    </source>
</evidence>
<dbReference type="EC" id="3.1.-.-" evidence="5"/>
<keyword evidence="5" id="KW-0800">Toxin</keyword>
<dbReference type="KEGG" id="thf:MA03_02965"/>
<evidence type="ECO:0000259" key="6">
    <source>
        <dbReference type="Pfam" id="PF01850"/>
    </source>
</evidence>
<keyword evidence="1 5" id="KW-1277">Toxin-antitoxin system</keyword>
<keyword evidence="3 5" id="KW-0479">Metal-binding</keyword>
<organism evidence="7 8">
    <name type="scientific">Infirmifilum uzonense</name>
    <dbReference type="NCBI Taxonomy" id="1550241"/>
    <lineage>
        <taxon>Archaea</taxon>
        <taxon>Thermoproteota</taxon>
        <taxon>Thermoprotei</taxon>
        <taxon>Thermofilales</taxon>
        <taxon>Thermofilaceae</taxon>
        <taxon>Infirmifilum</taxon>
    </lineage>
</organism>
<dbReference type="EMBL" id="CP009961">
    <property type="protein sequence ID" value="AKG38443.1"/>
    <property type="molecule type" value="Genomic_DNA"/>
</dbReference>
<dbReference type="OrthoDB" id="41298at2157"/>
<protein>
    <recommendedName>
        <fullName evidence="5">Ribonuclease VapC</fullName>
        <shortName evidence="5">RNase VapC</shortName>
        <ecNumber evidence="5">3.1.-.-</ecNumber>
    </recommendedName>
    <alternativeName>
        <fullName evidence="5">Putative toxin VapC</fullName>
    </alternativeName>
</protein>
<sequence length="133" mass="14600">MPIADTEVLFAMNPRDDRHAKALRALRVKGLRVPDTALLEFQVVLRARGRRPEEVAAALEALGSILAAHRVPELRTLGLGLLVRQAEIERSYGLSYFDSLIAASALAYDGVVISDDAAFDKVPGLRRIPLRDL</sequence>
<keyword evidence="5" id="KW-0460">Magnesium</keyword>
<evidence type="ECO:0000256" key="5">
    <source>
        <dbReference type="HAMAP-Rule" id="MF_00265"/>
    </source>
</evidence>
<dbReference type="GO" id="GO:0004540">
    <property type="term" value="F:RNA nuclease activity"/>
    <property type="evidence" value="ECO:0007669"/>
    <property type="project" value="InterPro"/>
</dbReference>
<comment type="cofactor">
    <cofactor evidence="5">
        <name>Mg(2+)</name>
        <dbReference type="ChEBI" id="CHEBI:18420"/>
    </cofactor>
</comment>
<gene>
    <name evidence="5" type="primary">vapC</name>
    <name evidence="7" type="ORF">MA03_02965</name>
</gene>
<feature type="domain" description="PIN" evidence="6">
    <location>
        <begin position="5"/>
        <end position="124"/>
    </location>
</feature>
<proteinExistence type="inferred from homology"/>
<dbReference type="RefSeq" id="WP_052883850.1">
    <property type="nucleotide sequence ID" value="NZ_CP009961.1"/>
</dbReference>
<dbReference type="GO" id="GO:0000287">
    <property type="term" value="F:magnesium ion binding"/>
    <property type="evidence" value="ECO:0007669"/>
    <property type="project" value="UniProtKB-UniRule"/>
</dbReference>
<dbReference type="InterPro" id="IPR022907">
    <property type="entry name" value="VapC_family"/>
</dbReference>
<feature type="binding site" evidence="5">
    <location>
        <position position="98"/>
    </location>
    <ligand>
        <name>Mg(2+)</name>
        <dbReference type="ChEBI" id="CHEBI:18420"/>
    </ligand>
</feature>
<evidence type="ECO:0000256" key="3">
    <source>
        <dbReference type="ARBA" id="ARBA00022723"/>
    </source>
</evidence>
<evidence type="ECO:0000313" key="8">
    <source>
        <dbReference type="Proteomes" id="UP000067434"/>
    </source>
</evidence>
<dbReference type="PATRIC" id="fig|1550241.5.peg.631"/>
<evidence type="ECO:0000256" key="1">
    <source>
        <dbReference type="ARBA" id="ARBA00022649"/>
    </source>
</evidence>
<dbReference type="Gene3D" id="3.40.50.1010">
    <property type="entry name" value="5'-nuclease"/>
    <property type="match status" value="1"/>
</dbReference>
<dbReference type="InterPro" id="IPR002716">
    <property type="entry name" value="PIN_dom"/>
</dbReference>
<keyword evidence="2 5" id="KW-0540">Nuclease</keyword>
<accession>A0A0F7FGT1</accession>
<dbReference type="SUPFAM" id="SSF88723">
    <property type="entry name" value="PIN domain-like"/>
    <property type="match status" value="1"/>
</dbReference>
<reference evidence="7 8" key="1">
    <citation type="journal article" date="2015" name="Stand. Genomic Sci.">
        <title>Complete genome sequence of and proposal of Thermofilum uzonense sp. nov. a novel hyperthermophilic crenarchaeon and emended description of the genus Thermofilum.</title>
        <authorList>
            <person name="Toshchakov S.V."/>
            <person name="Korzhenkov A.A."/>
            <person name="Samarov N.I."/>
            <person name="Mazunin I.O."/>
            <person name="Mozhey O.I."/>
            <person name="Shmyr I.S."/>
            <person name="Derbikova K.S."/>
            <person name="Taranov E.A."/>
            <person name="Dominova I.N."/>
            <person name="Bonch-Osmolovskaya E.A."/>
            <person name="Patrushev M.V."/>
            <person name="Podosokorskaya O.A."/>
            <person name="Kublanov I.V."/>
        </authorList>
    </citation>
    <scope>NUCLEOTIDE SEQUENCE [LARGE SCALE GENOMIC DNA]</scope>
    <source>
        <strain evidence="7 8">1807-2</strain>
    </source>
</reference>
<feature type="binding site" evidence="5">
    <location>
        <position position="5"/>
    </location>
    <ligand>
        <name>Mg(2+)</name>
        <dbReference type="ChEBI" id="CHEBI:18420"/>
    </ligand>
</feature>
<name>A0A0F7FGT1_9CREN</name>
<keyword evidence="4 5" id="KW-0378">Hydrolase</keyword>
<keyword evidence="8" id="KW-1185">Reference proteome</keyword>
<comment type="function">
    <text evidence="5">Toxic component of a toxin-antitoxin (TA) system. An RNase.</text>
</comment>
<dbReference type="GO" id="GO:0090729">
    <property type="term" value="F:toxin activity"/>
    <property type="evidence" value="ECO:0007669"/>
    <property type="project" value="UniProtKB-KW"/>
</dbReference>
<dbReference type="HAMAP" id="MF_00265">
    <property type="entry name" value="VapC_Nob1"/>
    <property type="match status" value="1"/>
</dbReference>
<dbReference type="GO" id="GO:0016787">
    <property type="term" value="F:hydrolase activity"/>
    <property type="evidence" value="ECO:0007669"/>
    <property type="project" value="UniProtKB-KW"/>
</dbReference>
<dbReference type="AlphaFoldDB" id="A0A0F7FGT1"/>
<dbReference type="Pfam" id="PF01850">
    <property type="entry name" value="PIN"/>
    <property type="match status" value="1"/>
</dbReference>
<dbReference type="GeneID" id="25401158"/>
<dbReference type="InterPro" id="IPR029060">
    <property type="entry name" value="PIN-like_dom_sf"/>
</dbReference>